<evidence type="ECO:0000313" key="2">
    <source>
        <dbReference type="Proteomes" id="UP000233440"/>
    </source>
</evidence>
<reference evidence="1 2" key="1">
    <citation type="submission" date="2017-11" db="EMBL/GenBank/DDBJ databases">
        <title>Bacillus camelliae sp. nov., isolated from pu'er tea.</title>
        <authorList>
            <person name="Niu L."/>
        </authorList>
    </citation>
    <scope>NUCLEOTIDE SEQUENCE [LARGE SCALE GENOMIC DNA]</scope>
    <source>
        <strain evidence="1 2">7578-1</strain>
    </source>
</reference>
<keyword evidence="2" id="KW-1185">Reference proteome</keyword>
<name>A0A2N3LJ84_9BACI</name>
<organism evidence="1 2">
    <name type="scientific">Heyndrickxia camelliae</name>
    <dbReference type="NCBI Taxonomy" id="1707093"/>
    <lineage>
        <taxon>Bacteria</taxon>
        <taxon>Bacillati</taxon>
        <taxon>Bacillota</taxon>
        <taxon>Bacilli</taxon>
        <taxon>Bacillales</taxon>
        <taxon>Bacillaceae</taxon>
        <taxon>Heyndrickxia</taxon>
    </lineage>
</organism>
<dbReference type="RefSeq" id="WP_101354714.1">
    <property type="nucleotide sequence ID" value="NZ_PIQO01000009.1"/>
</dbReference>
<sequence>MYPDFRNDHGMAGSHYMMGYGYPTYGMGHHMMGYPSYGMMYDPYCGCYPHVHYPHAHYHGHHHHWHPQNTQMQAQSMSLNMMAPGMMHN</sequence>
<evidence type="ECO:0000313" key="1">
    <source>
        <dbReference type="EMBL" id="PKR84691.1"/>
    </source>
</evidence>
<dbReference type="Proteomes" id="UP000233440">
    <property type="component" value="Unassembled WGS sequence"/>
</dbReference>
<dbReference type="AlphaFoldDB" id="A0A2N3LJ84"/>
<gene>
    <name evidence="1" type="ORF">CWO92_13365</name>
</gene>
<dbReference type="EMBL" id="PIQO01000009">
    <property type="protein sequence ID" value="PKR84691.1"/>
    <property type="molecule type" value="Genomic_DNA"/>
</dbReference>
<protein>
    <submittedName>
        <fullName evidence="1">Uncharacterized protein</fullName>
    </submittedName>
</protein>
<comment type="caution">
    <text evidence="1">The sequence shown here is derived from an EMBL/GenBank/DDBJ whole genome shotgun (WGS) entry which is preliminary data.</text>
</comment>
<accession>A0A2N3LJ84</accession>
<proteinExistence type="predicted"/>